<reference evidence="2 3" key="1">
    <citation type="submission" date="2020-07" db="EMBL/GenBank/DDBJ databases">
        <title>Sequencing the genomes of 1000 actinobacteria strains.</title>
        <authorList>
            <person name="Klenk H.-P."/>
        </authorList>
    </citation>
    <scope>NUCLEOTIDE SEQUENCE [LARGE SCALE GENOMIC DNA]</scope>
    <source>
        <strain evidence="2 3">DSM 104006</strain>
    </source>
</reference>
<dbReference type="InterPro" id="IPR043129">
    <property type="entry name" value="ATPase_NBD"/>
</dbReference>
<dbReference type="Gene3D" id="3.30.420.40">
    <property type="match status" value="2"/>
</dbReference>
<keyword evidence="2" id="KW-0418">Kinase</keyword>
<dbReference type="GO" id="GO:0016301">
    <property type="term" value="F:kinase activity"/>
    <property type="evidence" value="ECO:0007669"/>
    <property type="project" value="UniProtKB-KW"/>
</dbReference>
<dbReference type="Pfam" id="PF00480">
    <property type="entry name" value="ROK"/>
    <property type="match status" value="1"/>
</dbReference>
<gene>
    <name evidence="2" type="ORF">HNR02_005976</name>
</gene>
<name>A0A853BD56_9PSEU</name>
<sequence>MPHTLDRPTDRAGVRRANLALLVRLLRRHGAQSRAQLAVRAGLGKATVSNLVAELESRDLVRAGGRHEGGHGRPGQLVELKPRTAWGIGLEVDTGHVGSTVLDLSGTAATRRRTALDVRALGPERTLDELAALADAAMSAVDSTVAGIAVAVPGLTDDATVRAAPSLRWRDVDVAAGLAARTGFPLDRITAGHNAGLAALAETDTGAARGCPDVVFLLGGPGVGAGLISGGALLRGAEAGHVSLEPAGHPCVCGRRGCWQTAVGIDAFLRSFATPGDLVCDPALDLAQRTAVVRQRAQQGDRRVLGALARLGAALGHGIAVFADLLGPRMVVLGGYFAALREWLTEPVRIELAARSVTAEAGGPRIVASRLGFSAVGTGAAQAAIRPLLDDPTPAPAGTPVSVEA</sequence>
<dbReference type="InterPro" id="IPR036390">
    <property type="entry name" value="WH_DNA-bd_sf"/>
</dbReference>
<accession>A0A853BD56</accession>
<comment type="similarity">
    <text evidence="1">Belongs to the ROK (NagC/XylR) family.</text>
</comment>
<dbReference type="PANTHER" id="PTHR18964">
    <property type="entry name" value="ROK (REPRESSOR, ORF, KINASE) FAMILY"/>
    <property type="match status" value="1"/>
</dbReference>
<protein>
    <submittedName>
        <fullName evidence="2">Putative NBD/HSP70 family sugar kinase</fullName>
    </submittedName>
</protein>
<dbReference type="AlphaFoldDB" id="A0A853BD56"/>
<dbReference type="SUPFAM" id="SSF53067">
    <property type="entry name" value="Actin-like ATPase domain"/>
    <property type="match status" value="1"/>
</dbReference>
<keyword evidence="3" id="KW-1185">Reference proteome</keyword>
<dbReference type="EMBL" id="JACCFK010000002">
    <property type="protein sequence ID" value="NYI92601.1"/>
    <property type="molecule type" value="Genomic_DNA"/>
</dbReference>
<dbReference type="InterPro" id="IPR000600">
    <property type="entry name" value="ROK"/>
</dbReference>
<evidence type="ECO:0000313" key="3">
    <source>
        <dbReference type="Proteomes" id="UP000549616"/>
    </source>
</evidence>
<organism evidence="2 3">
    <name type="scientific">Amycolatopsis endophytica</name>
    <dbReference type="NCBI Taxonomy" id="860233"/>
    <lineage>
        <taxon>Bacteria</taxon>
        <taxon>Bacillati</taxon>
        <taxon>Actinomycetota</taxon>
        <taxon>Actinomycetes</taxon>
        <taxon>Pseudonocardiales</taxon>
        <taxon>Pseudonocardiaceae</taxon>
        <taxon>Amycolatopsis</taxon>
    </lineage>
</organism>
<dbReference type="InterPro" id="IPR036388">
    <property type="entry name" value="WH-like_DNA-bd_sf"/>
</dbReference>
<dbReference type="Proteomes" id="UP000549616">
    <property type="component" value="Unassembled WGS sequence"/>
</dbReference>
<dbReference type="Gene3D" id="1.10.10.10">
    <property type="entry name" value="Winged helix-like DNA-binding domain superfamily/Winged helix DNA-binding domain"/>
    <property type="match status" value="1"/>
</dbReference>
<proteinExistence type="inferred from homology"/>
<evidence type="ECO:0000256" key="1">
    <source>
        <dbReference type="ARBA" id="ARBA00006479"/>
    </source>
</evidence>
<comment type="caution">
    <text evidence="2">The sequence shown here is derived from an EMBL/GenBank/DDBJ whole genome shotgun (WGS) entry which is preliminary data.</text>
</comment>
<evidence type="ECO:0000313" key="2">
    <source>
        <dbReference type="EMBL" id="NYI92601.1"/>
    </source>
</evidence>
<dbReference type="PANTHER" id="PTHR18964:SF149">
    <property type="entry name" value="BIFUNCTIONAL UDP-N-ACETYLGLUCOSAMINE 2-EPIMERASE_N-ACETYLMANNOSAMINE KINASE"/>
    <property type="match status" value="1"/>
</dbReference>
<dbReference type="SUPFAM" id="SSF46785">
    <property type="entry name" value="Winged helix' DNA-binding domain"/>
    <property type="match status" value="1"/>
</dbReference>
<keyword evidence="2" id="KW-0808">Transferase</keyword>
<dbReference type="RefSeq" id="WP_179776915.1">
    <property type="nucleotide sequence ID" value="NZ_JACCFK010000002.1"/>
</dbReference>